<keyword evidence="3" id="KW-1185">Reference proteome</keyword>
<name>A0A511Z2B3_9CELL</name>
<proteinExistence type="predicted"/>
<dbReference type="Proteomes" id="UP000321484">
    <property type="component" value="Unassembled WGS sequence"/>
</dbReference>
<keyword evidence="1" id="KW-0175">Coiled coil</keyword>
<comment type="caution">
    <text evidence="2">The sequence shown here is derived from an EMBL/GenBank/DDBJ whole genome shotgun (WGS) entry which is preliminary data.</text>
</comment>
<evidence type="ECO:0000256" key="1">
    <source>
        <dbReference type="SAM" id="Coils"/>
    </source>
</evidence>
<gene>
    <name evidence="2" type="ORF">AFE02nite_33230</name>
</gene>
<dbReference type="EMBL" id="BJYK01000013">
    <property type="protein sequence ID" value="GEN81589.1"/>
    <property type="molecule type" value="Genomic_DNA"/>
</dbReference>
<evidence type="ECO:0000313" key="3">
    <source>
        <dbReference type="Proteomes" id="UP000321484"/>
    </source>
</evidence>
<evidence type="ECO:0000313" key="2">
    <source>
        <dbReference type="EMBL" id="GEN81589.1"/>
    </source>
</evidence>
<sequence>MDDGEVARLCAAAAERIADARAELLAAARVEWHGPAAQRFGEAVEELLDELVRASRRLERGRALVVAARDGGGGCVSWRW</sequence>
<feature type="coiled-coil region" evidence="1">
    <location>
        <begin position="37"/>
        <end position="64"/>
    </location>
</feature>
<reference evidence="2 3" key="1">
    <citation type="submission" date="2019-07" db="EMBL/GenBank/DDBJ databases">
        <title>Whole genome shotgun sequence of Actinotalea fermentans NBRC 105374.</title>
        <authorList>
            <person name="Hosoyama A."/>
            <person name="Uohara A."/>
            <person name="Ohji S."/>
            <person name="Ichikawa N."/>
        </authorList>
    </citation>
    <scope>NUCLEOTIDE SEQUENCE [LARGE SCALE GENOMIC DNA]</scope>
    <source>
        <strain evidence="2 3">NBRC 105374</strain>
    </source>
</reference>
<accession>A0A511Z2B3</accession>
<dbReference type="AlphaFoldDB" id="A0A511Z2B3"/>
<dbReference type="RefSeq" id="WP_146820071.1">
    <property type="nucleotide sequence ID" value="NZ_BJYK01000013.1"/>
</dbReference>
<protein>
    <submittedName>
        <fullName evidence="2">Uncharacterized protein</fullName>
    </submittedName>
</protein>
<organism evidence="2 3">
    <name type="scientific">Actinotalea fermentans</name>
    <dbReference type="NCBI Taxonomy" id="43671"/>
    <lineage>
        <taxon>Bacteria</taxon>
        <taxon>Bacillati</taxon>
        <taxon>Actinomycetota</taxon>
        <taxon>Actinomycetes</taxon>
        <taxon>Micrococcales</taxon>
        <taxon>Cellulomonadaceae</taxon>
        <taxon>Actinotalea</taxon>
    </lineage>
</organism>